<keyword evidence="1" id="KW-1133">Transmembrane helix</keyword>
<proteinExistence type="predicted"/>
<dbReference type="KEGG" id="kphy:AOZ06_24455"/>
<evidence type="ECO:0000313" key="3">
    <source>
        <dbReference type="Proteomes" id="UP000063699"/>
    </source>
</evidence>
<name>A0A0N9HWD4_9PSEU</name>
<accession>A0A0N9HWD4</accession>
<dbReference type="STRING" id="860235.AOZ06_24455"/>
<keyword evidence="3" id="KW-1185">Reference proteome</keyword>
<sequence length="70" mass="6988">MLALDQLSSFALLPLGYALVGPAVALLGESATLVLSGVVVSAASALTLLVPGVAKFRDNPVSRPGTPARS</sequence>
<gene>
    <name evidence="2" type="ORF">AOZ06_24455</name>
</gene>
<dbReference type="EMBL" id="CP012752">
    <property type="protein sequence ID" value="ALG09635.1"/>
    <property type="molecule type" value="Genomic_DNA"/>
</dbReference>
<reference evidence="2 3" key="1">
    <citation type="submission" date="2015-07" db="EMBL/GenBank/DDBJ databases">
        <title>Genome sequencing of Kibdelosporangium phytohabitans.</title>
        <authorList>
            <person name="Qin S."/>
            <person name="Xing K."/>
        </authorList>
    </citation>
    <scope>NUCLEOTIDE SEQUENCE [LARGE SCALE GENOMIC DNA]</scope>
    <source>
        <strain evidence="2 3">KLBMP1111</strain>
    </source>
</reference>
<feature type="transmembrane region" description="Helical" evidence="1">
    <location>
        <begin position="34"/>
        <end position="54"/>
    </location>
</feature>
<evidence type="ECO:0000256" key="1">
    <source>
        <dbReference type="SAM" id="Phobius"/>
    </source>
</evidence>
<dbReference type="AlphaFoldDB" id="A0A0N9HWD4"/>
<keyword evidence="1" id="KW-0472">Membrane</keyword>
<evidence type="ECO:0008006" key="4">
    <source>
        <dbReference type="Google" id="ProtNLM"/>
    </source>
</evidence>
<organism evidence="2 3">
    <name type="scientific">Kibdelosporangium phytohabitans</name>
    <dbReference type="NCBI Taxonomy" id="860235"/>
    <lineage>
        <taxon>Bacteria</taxon>
        <taxon>Bacillati</taxon>
        <taxon>Actinomycetota</taxon>
        <taxon>Actinomycetes</taxon>
        <taxon>Pseudonocardiales</taxon>
        <taxon>Pseudonocardiaceae</taxon>
        <taxon>Kibdelosporangium</taxon>
    </lineage>
</organism>
<dbReference type="Proteomes" id="UP000063699">
    <property type="component" value="Chromosome"/>
</dbReference>
<keyword evidence="1" id="KW-0812">Transmembrane</keyword>
<protein>
    <recommendedName>
        <fullName evidence="4">Major facilitator superfamily (MFS) profile domain-containing protein</fullName>
    </recommendedName>
</protein>
<evidence type="ECO:0000313" key="2">
    <source>
        <dbReference type="EMBL" id="ALG09635.1"/>
    </source>
</evidence>
<dbReference type="RefSeq" id="WP_054291539.1">
    <property type="nucleotide sequence ID" value="NZ_CP012752.1"/>
</dbReference>